<dbReference type="PANTHER" id="PTHR21174">
    <property type="match status" value="1"/>
</dbReference>
<accession>A0AAU7JX53</accession>
<evidence type="ECO:0000313" key="1">
    <source>
        <dbReference type="EMBL" id="XBO44873.1"/>
    </source>
</evidence>
<dbReference type="InterPro" id="IPR009218">
    <property type="entry name" value="HD_phosphohydro"/>
</dbReference>
<dbReference type="PIRSF" id="PIRSF035170">
    <property type="entry name" value="HD_phosphohydro"/>
    <property type="match status" value="1"/>
</dbReference>
<proteinExistence type="predicted"/>
<dbReference type="Gene3D" id="1.10.3210.10">
    <property type="entry name" value="Hypothetical protein af1432"/>
    <property type="match status" value="1"/>
</dbReference>
<dbReference type="SUPFAM" id="SSF109604">
    <property type="entry name" value="HD-domain/PDEase-like"/>
    <property type="match status" value="1"/>
</dbReference>
<name>A0AAU7JX53_9MICO</name>
<protein>
    <recommendedName>
        <fullName evidence="2">Metal-dependent phosphohydrolase</fullName>
    </recommendedName>
</protein>
<dbReference type="RefSeq" id="WP_406832358.1">
    <property type="nucleotide sequence ID" value="NZ_CP157483.1"/>
</dbReference>
<dbReference type="PANTHER" id="PTHR21174:SF0">
    <property type="entry name" value="HD PHOSPHOHYDROLASE FAMILY PROTEIN-RELATED"/>
    <property type="match status" value="1"/>
</dbReference>
<organism evidence="1">
    <name type="scientific">Pedococcus sp. KACC 23699</name>
    <dbReference type="NCBI Taxonomy" id="3149228"/>
    <lineage>
        <taxon>Bacteria</taxon>
        <taxon>Bacillati</taxon>
        <taxon>Actinomycetota</taxon>
        <taxon>Actinomycetes</taxon>
        <taxon>Micrococcales</taxon>
        <taxon>Intrasporangiaceae</taxon>
        <taxon>Pedococcus</taxon>
    </lineage>
</organism>
<gene>
    <name evidence="1" type="ORF">ABEG17_05905</name>
</gene>
<reference evidence="1" key="1">
    <citation type="submission" date="2024-05" db="EMBL/GenBank/DDBJ databases">
        <authorList>
            <person name="Kim S."/>
            <person name="Heo J."/>
            <person name="Choi H."/>
            <person name="Choi Y."/>
            <person name="Kwon S.-W."/>
            <person name="Kim Y."/>
        </authorList>
    </citation>
    <scope>NUCLEOTIDE SEQUENCE</scope>
    <source>
        <strain evidence="1">KACC 23699</strain>
    </source>
</reference>
<dbReference type="EMBL" id="CP157483">
    <property type="protein sequence ID" value="XBO44873.1"/>
    <property type="molecule type" value="Genomic_DNA"/>
</dbReference>
<evidence type="ECO:0008006" key="2">
    <source>
        <dbReference type="Google" id="ProtNLM"/>
    </source>
</evidence>
<sequence>MPALITWWKLDLAELAPGAHHDAVLAIGTDLMRRWTEPHRGYHGTRHLVEVFWALEELEEGQEITAREGALGRLAGWFHDAVYDPSAPGGSNEVDSADLALRDLQALRLDADDIETVRDLVLATSTHDLRAGGLAAAFHDADLWILGAPAERYAEYTGQVRTEYAAVPDDAFRAGRAAILRPFLDRESIYATQTARDRWEGAARANLLREFEVLAAP</sequence>
<dbReference type="AlphaFoldDB" id="A0AAU7JX53"/>